<dbReference type="AlphaFoldDB" id="A0A1S1Z4I8"/>
<dbReference type="Pfam" id="PF02518">
    <property type="entry name" value="HATPase_c"/>
    <property type="match status" value="1"/>
</dbReference>
<keyword evidence="7" id="KW-0067">ATP-binding</keyword>
<evidence type="ECO:0000313" key="11">
    <source>
        <dbReference type="EMBL" id="OHX68142.1"/>
    </source>
</evidence>
<comment type="caution">
    <text evidence="11">The sequence shown here is derived from an EMBL/GenBank/DDBJ whole genome shotgun (WGS) entry which is preliminary data.</text>
</comment>
<dbReference type="GO" id="GO:0000160">
    <property type="term" value="P:phosphorelay signal transduction system"/>
    <property type="evidence" value="ECO:0007669"/>
    <property type="project" value="UniProtKB-KW"/>
</dbReference>
<evidence type="ECO:0000256" key="4">
    <source>
        <dbReference type="ARBA" id="ARBA00022679"/>
    </source>
</evidence>
<dbReference type="SUPFAM" id="SSF55874">
    <property type="entry name" value="ATPase domain of HSP90 chaperone/DNA topoisomerase II/histidine kinase"/>
    <property type="match status" value="1"/>
</dbReference>
<keyword evidence="9" id="KW-0812">Transmembrane</keyword>
<evidence type="ECO:0000259" key="10">
    <source>
        <dbReference type="PROSITE" id="PS50109"/>
    </source>
</evidence>
<dbReference type="PANTHER" id="PTHR43065">
    <property type="entry name" value="SENSOR HISTIDINE KINASE"/>
    <property type="match status" value="1"/>
</dbReference>
<sequence length="397" mass="45065">MLKGKIYTNRSTLKILVVFTGLIIGVISIIYTELLVSELRQREYDQIDFFAKVQSKLASMNGQDNADVTFLLMEVIQGNDLIPVILADENQYPISSKNLEIPTDLNNQEKLVYLSKMIKEMEQTYAPIKIDFSNGEVQYIYYADSHLIKNLRFAPLLQISLFGILALAAYLVFSTSRRAEQNQVWAGLAKETAHQLGTPISSLVAWIEYFKTDEDFDQSIIEELQKDVNRLEMITARFSNIGSEPVLKPKYLESSVRNAVDYMSKRISAKVSLSVDYDIDSQVQINISRPLFEWVIENLCKNAVDAMNGVGKIHIKMHLTQHKNTAIIDISDTGKGIPKNKLSKVFNPGYTTKKRGWGLGLTLVKRIVEEYHQGKIYVLDSVLGEGTTFRIMMPIMM</sequence>
<keyword evidence="9" id="KW-1133">Transmembrane helix</keyword>
<dbReference type="PROSITE" id="PS50109">
    <property type="entry name" value="HIS_KIN"/>
    <property type="match status" value="1"/>
</dbReference>
<dbReference type="EC" id="2.7.13.3" evidence="2"/>
<keyword evidence="3" id="KW-0597">Phosphoprotein</keyword>
<keyword evidence="5" id="KW-0547">Nucleotide-binding</keyword>
<organism evidence="11 12">
    <name type="scientific">Flammeovirga pacifica</name>
    <dbReference type="NCBI Taxonomy" id="915059"/>
    <lineage>
        <taxon>Bacteria</taxon>
        <taxon>Pseudomonadati</taxon>
        <taxon>Bacteroidota</taxon>
        <taxon>Cytophagia</taxon>
        <taxon>Cytophagales</taxon>
        <taxon>Flammeovirgaceae</taxon>
        <taxon>Flammeovirga</taxon>
    </lineage>
</organism>
<evidence type="ECO:0000256" key="3">
    <source>
        <dbReference type="ARBA" id="ARBA00022553"/>
    </source>
</evidence>
<keyword evidence="9" id="KW-0472">Membrane</keyword>
<feature type="transmembrane region" description="Helical" evidence="9">
    <location>
        <begin position="153"/>
        <end position="173"/>
    </location>
</feature>
<evidence type="ECO:0000256" key="9">
    <source>
        <dbReference type="SAM" id="Phobius"/>
    </source>
</evidence>
<dbReference type="PANTHER" id="PTHR43065:SF10">
    <property type="entry name" value="PEROXIDE STRESS-ACTIVATED HISTIDINE KINASE MAK3"/>
    <property type="match status" value="1"/>
</dbReference>
<evidence type="ECO:0000313" key="12">
    <source>
        <dbReference type="Proteomes" id="UP000179797"/>
    </source>
</evidence>
<dbReference type="InterPro" id="IPR003594">
    <property type="entry name" value="HATPase_dom"/>
</dbReference>
<dbReference type="Gene3D" id="3.30.565.10">
    <property type="entry name" value="Histidine kinase-like ATPase, C-terminal domain"/>
    <property type="match status" value="1"/>
</dbReference>
<evidence type="ECO:0000256" key="7">
    <source>
        <dbReference type="ARBA" id="ARBA00022840"/>
    </source>
</evidence>
<feature type="domain" description="Histidine kinase" evidence="10">
    <location>
        <begin position="191"/>
        <end position="397"/>
    </location>
</feature>
<feature type="transmembrane region" description="Helical" evidence="9">
    <location>
        <begin position="12"/>
        <end position="31"/>
    </location>
</feature>
<reference evidence="11 12" key="1">
    <citation type="journal article" date="2012" name="Int. J. Syst. Evol. Microbiol.">
        <title>Flammeovirga pacifica sp. nov., isolated from deep-sea sediment.</title>
        <authorList>
            <person name="Xu H."/>
            <person name="Fu Y."/>
            <person name="Yang N."/>
            <person name="Ding Z."/>
            <person name="Lai Q."/>
            <person name="Zeng R."/>
        </authorList>
    </citation>
    <scope>NUCLEOTIDE SEQUENCE [LARGE SCALE GENOMIC DNA]</scope>
    <source>
        <strain evidence="12">DSM 24597 / LMG 26175 / WPAGA1</strain>
    </source>
</reference>
<evidence type="ECO:0000256" key="6">
    <source>
        <dbReference type="ARBA" id="ARBA00022777"/>
    </source>
</evidence>
<dbReference type="GO" id="GO:0004673">
    <property type="term" value="F:protein histidine kinase activity"/>
    <property type="evidence" value="ECO:0007669"/>
    <property type="project" value="UniProtKB-EC"/>
</dbReference>
<dbReference type="SMART" id="SM00387">
    <property type="entry name" value="HATPase_c"/>
    <property type="match status" value="1"/>
</dbReference>
<gene>
    <name evidence="11" type="ORF">NH26_18220</name>
</gene>
<dbReference type="Proteomes" id="UP000179797">
    <property type="component" value="Unassembled WGS sequence"/>
</dbReference>
<dbReference type="GO" id="GO:0005524">
    <property type="term" value="F:ATP binding"/>
    <property type="evidence" value="ECO:0007669"/>
    <property type="project" value="UniProtKB-KW"/>
</dbReference>
<accession>A0A1S1Z4I8</accession>
<comment type="catalytic activity">
    <reaction evidence="1">
        <text>ATP + protein L-histidine = ADP + protein N-phospho-L-histidine.</text>
        <dbReference type="EC" id="2.7.13.3"/>
    </reaction>
</comment>
<dbReference type="InterPro" id="IPR005467">
    <property type="entry name" value="His_kinase_dom"/>
</dbReference>
<dbReference type="InterPro" id="IPR036890">
    <property type="entry name" value="HATPase_C_sf"/>
</dbReference>
<name>A0A1S1Z4I8_FLAPC</name>
<dbReference type="STRING" id="915059.NH26_18220"/>
<dbReference type="InterPro" id="IPR004358">
    <property type="entry name" value="Sig_transdc_His_kin-like_C"/>
</dbReference>
<dbReference type="EMBL" id="JRYR02000001">
    <property type="protein sequence ID" value="OHX68142.1"/>
    <property type="molecule type" value="Genomic_DNA"/>
</dbReference>
<dbReference type="PRINTS" id="PR00344">
    <property type="entry name" value="BCTRLSENSOR"/>
</dbReference>
<keyword evidence="12" id="KW-1185">Reference proteome</keyword>
<protein>
    <recommendedName>
        <fullName evidence="2">histidine kinase</fullName>
        <ecNumber evidence="2">2.7.13.3</ecNumber>
    </recommendedName>
</protein>
<proteinExistence type="predicted"/>
<keyword evidence="4" id="KW-0808">Transferase</keyword>
<evidence type="ECO:0000256" key="5">
    <source>
        <dbReference type="ARBA" id="ARBA00022741"/>
    </source>
</evidence>
<evidence type="ECO:0000256" key="8">
    <source>
        <dbReference type="ARBA" id="ARBA00023012"/>
    </source>
</evidence>
<keyword evidence="6 11" id="KW-0418">Kinase</keyword>
<evidence type="ECO:0000256" key="2">
    <source>
        <dbReference type="ARBA" id="ARBA00012438"/>
    </source>
</evidence>
<evidence type="ECO:0000256" key="1">
    <source>
        <dbReference type="ARBA" id="ARBA00000085"/>
    </source>
</evidence>
<keyword evidence="8" id="KW-0902">Two-component regulatory system</keyword>